<keyword evidence="11" id="KW-1185">Reference proteome</keyword>
<dbReference type="InterPro" id="IPR011765">
    <property type="entry name" value="Pept_M16_N"/>
</dbReference>
<evidence type="ECO:0000259" key="9">
    <source>
        <dbReference type="Pfam" id="PF22456"/>
    </source>
</evidence>
<evidence type="ECO:0000313" key="11">
    <source>
        <dbReference type="Proteomes" id="UP001595579"/>
    </source>
</evidence>
<evidence type="ECO:0000256" key="2">
    <source>
        <dbReference type="ARBA" id="ARBA00007261"/>
    </source>
</evidence>
<dbReference type="InterPro" id="IPR054734">
    <property type="entry name" value="PqqF-like_C_4"/>
</dbReference>
<proteinExistence type="inferred from homology"/>
<dbReference type="EMBL" id="JBHRUG010000029">
    <property type="protein sequence ID" value="MFC3285036.1"/>
    <property type="molecule type" value="Genomic_DNA"/>
</dbReference>
<dbReference type="Gene3D" id="3.30.830.10">
    <property type="entry name" value="Metalloenzyme, LuxS/M16 peptidase-like"/>
    <property type="match status" value="2"/>
</dbReference>
<dbReference type="PANTHER" id="PTHR43690:SF18">
    <property type="entry name" value="INSULIN-DEGRADING ENZYME-RELATED"/>
    <property type="match status" value="1"/>
</dbReference>
<keyword evidence="3" id="KW-0645">Protease</keyword>
<evidence type="ECO:0000256" key="6">
    <source>
        <dbReference type="ARBA" id="ARBA00022833"/>
    </source>
</evidence>
<dbReference type="Pfam" id="PF00675">
    <property type="entry name" value="Peptidase_M16"/>
    <property type="match status" value="1"/>
</dbReference>
<evidence type="ECO:0000256" key="3">
    <source>
        <dbReference type="ARBA" id="ARBA00022670"/>
    </source>
</evidence>
<evidence type="ECO:0000256" key="4">
    <source>
        <dbReference type="ARBA" id="ARBA00022723"/>
    </source>
</evidence>
<dbReference type="SUPFAM" id="SSF63411">
    <property type="entry name" value="LuxS/MPP-like metallohydrolase"/>
    <property type="match status" value="2"/>
</dbReference>
<keyword evidence="5" id="KW-0378">Hydrolase</keyword>
<keyword evidence="7" id="KW-0482">Metalloprotease</keyword>
<feature type="domain" description="Peptidase M16 N-terminal" evidence="8">
    <location>
        <begin position="32"/>
        <end position="159"/>
    </location>
</feature>
<dbReference type="InterPro" id="IPR050626">
    <property type="entry name" value="Peptidase_M16"/>
</dbReference>
<comment type="cofactor">
    <cofactor evidence="1">
        <name>Zn(2+)</name>
        <dbReference type="ChEBI" id="CHEBI:29105"/>
    </cofactor>
</comment>
<name>A0ABV7LSC4_9GAMM</name>
<accession>A0ABV7LSC4</accession>
<evidence type="ECO:0000256" key="1">
    <source>
        <dbReference type="ARBA" id="ARBA00001947"/>
    </source>
</evidence>
<sequence length="836" mass="89902">MTAASEAIHHPPWGLPAGSRLAERRLVNGARILAIEVPTARQVRLVAAAGVGYLDEPATLPGLAHLLEHTLFLGSACHPHLGDFAAWIGDQGGRYNAHTDETVTDVHLTLPPVAAAAGLERLLDIVVRPQLARDRIAREVEVIEAEFQARLADPALHRQAALSRLYLPSHPARHCHHGHRQSLGADIDRLHAALSGFHDTHYRAERLSLVMLGPQPLERQLDQLAVAAASIPAGGGHLPKRTWRWAPPARVQWCLADGHGPTTPTLELLWPLPVMLTAMQRQACEHLVHALCDGELAATLQCHEAITDLTASLVPDADPAALLLSLELTPAGHQRVETVLATCQARMQCLATHLATDRLSVAPPSTPDHDLDDWPKALARRLAAGQSAVPRSPTEGPNAEDVNELASWLTTEPCRVLEQSPVSTAMNDIVAETRTPFRHCHLNGVSARAWPCRAPPSIEYRGLLSDSSPPIPGLIEDSDTLALWWGGGPPLADAFLGLAWPAPVAGQPTRLTRWKQRTLALRQAAAAHGLVLTLGSDGRGDWLLGRGEASRLESCLAQALAAWHPHDVAETAAPTPDGLLAQRLLARLESQPPPVHTGDRRLLVWAGGSLSAAEARTRCRRLIDSLPSTLPEAQAAAPSPLPHALPAAGDITDWPIQWLTPQGDDQALMLQVDAPDDSAASSALFQLLAQCHDAAFQQGLRQRQGLGYAAAVRYREADGWPRLGYVVQSPHADVATLRQAVCDFLASQGVALAQLDNTTFSHRRASLAAAWGAPETNTEALSGTWQALRRQKGQLAPWESQREALAALTPDQLRDLANALVTGALPGQWWAHAPSL</sequence>
<dbReference type="RefSeq" id="WP_386775583.1">
    <property type="nucleotide sequence ID" value="NZ_JBHRUG010000029.1"/>
</dbReference>
<evidence type="ECO:0000256" key="7">
    <source>
        <dbReference type="ARBA" id="ARBA00023049"/>
    </source>
</evidence>
<reference evidence="11" key="1">
    <citation type="journal article" date="2019" name="Int. J. Syst. Evol. Microbiol.">
        <title>The Global Catalogue of Microorganisms (GCM) 10K type strain sequencing project: providing services to taxonomists for standard genome sequencing and annotation.</title>
        <authorList>
            <consortium name="The Broad Institute Genomics Platform"/>
            <consortium name="The Broad Institute Genome Sequencing Center for Infectious Disease"/>
            <person name="Wu L."/>
            <person name="Ma J."/>
        </authorList>
    </citation>
    <scope>NUCLEOTIDE SEQUENCE [LARGE SCALE GENOMIC DNA]</scope>
    <source>
        <strain evidence="11">CECT 7698</strain>
    </source>
</reference>
<keyword evidence="6" id="KW-0862">Zinc</keyword>
<keyword evidence="4" id="KW-0479">Metal-binding</keyword>
<feature type="domain" description="Coenzyme PQQ synthesis protein F-like C-terminal lobe" evidence="9">
    <location>
        <begin position="687"/>
        <end position="780"/>
    </location>
</feature>
<dbReference type="Proteomes" id="UP001595579">
    <property type="component" value="Unassembled WGS sequence"/>
</dbReference>
<protein>
    <submittedName>
        <fullName evidence="10">Insulinase family protein</fullName>
    </submittedName>
</protein>
<evidence type="ECO:0000259" key="8">
    <source>
        <dbReference type="Pfam" id="PF00675"/>
    </source>
</evidence>
<dbReference type="PROSITE" id="PS00143">
    <property type="entry name" value="INSULINASE"/>
    <property type="match status" value="1"/>
</dbReference>
<comment type="caution">
    <text evidence="10">The sequence shown here is derived from an EMBL/GenBank/DDBJ whole genome shotgun (WGS) entry which is preliminary data.</text>
</comment>
<gene>
    <name evidence="10" type="ORF">ACFOEV_15650</name>
</gene>
<evidence type="ECO:0000313" key="10">
    <source>
        <dbReference type="EMBL" id="MFC3285036.1"/>
    </source>
</evidence>
<dbReference type="Pfam" id="PF22456">
    <property type="entry name" value="PqqF-like_C_4"/>
    <property type="match status" value="1"/>
</dbReference>
<dbReference type="InterPro" id="IPR011249">
    <property type="entry name" value="Metalloenz_LuxS/M16"/>
</dbReference>
<dbReference type="PANTHER" id="PTHR43690">
    <property type="entry name" value="NARDILYSIN"/>
    <property type="match status" value="1"/>
</dbReference>
<evidence type="ECO:0000256" key="5">
    <source>
        <dbReference type="ARBA" id="ARBA00022801"/>
    </source>
</evidence>
<organism evidence="10 11">
    <name type="scientific">Litchfieldella rifensis</name>
    <dbReference type="NCBI Taxonomy" id="762643"/>
    <lineage>
        <taxon>Bacteria</taxon>
        <taxon>Pseudomonadati</taxon>
        <taxon>Pseudomonadota</taxon>
        <taxon>Gammaproteobacteria</taxon>
        <taxon>Oceanospirillales</taxon>
        <taxon>Halomonadaceae</taxon>
        <taxon>Litchfieldella</taxon>
    </lineage>
</organism>
<dbReference type="InterPro" id="IPR001431">
    <property type="entry name" value="Pept_M16_Zn_BS"/>
</dbReference>
<comment type="similarity">
    <text evidence="2">Belongs to the peptidase M16 family.</text>
</comment>